<sequence>MEKESDITIISESKKAILRAKDAFFYHREILEEYILMDNEFLKSFSPVKVKTDKNIINLMADVGYLCNVGPMAAIAGALADLMLEKMKSTDNSDFEPAKIALVENGGEIAIDSVETMKIALYAGRNELNLNIGFLIQKKDMPIGIGTSSATVGHAISLGQADAVTIFAENATIADGAATAIANLVKGSDTELSIKKEILRSKEEFVSSFGEILEYKSDAKTFEVFDPVVDSIHR</sequence>
<accession>X1DI93</accession>
<reference evidence="1" key="1">
    <citation type="journal article" date="2014" name="Front. Microbiol.">
        <title>High frequency of phylogenetically diverse reductive dehalogenase-homologous genes in deep subseafloor sedimentary metagenomes.</title>
        <authorList>
            <person name="Kawai M."/>
            <person name="Futagami T."/>
            <person name="Toyoda A."/>
            <person name="Takaki Y."/>
            <person name="Nishi S."/>
            <person name="Hori S."/>
            <person name="Arai W."/>
            <person name="Tsubouchi T."/>
            <person name="Morono Y."/>
            <person name="Uchiyama I."/>
            <person name="Ito T."/>
            <person name="Fujiyama A."/>
            <person name="Inagaki F."/>
            <person name="Takami H."/>
        </authorList>
    </citation>
    <scope>NUCLEOTIDE SEQUENCE</scope>
    <source>
        <strain evidence="1">Expedition CK06-06</strain>
    </source>
</reference>
<gene>
    <name evidence="1" type="ORF">S01H4_41040</name>
</gene>
<evidence type="ECO:0000313" key="1">
    <source>
        <dbReference type="EMBL" id="GAG96136.1"/>
    </source>
</evidence>
<dbReference type="Gene3D" id="3.10.520.10">
    <property type="entry name" value="ApbE-like domains"/>
    <property type="match status" value="1"/>
</dbReference>
<organism evidence="1">
    <name type="scientific">marine sediment metagenome</name>
    <dbReference type="NCBI Taxonomy" id="412755"/>
    <lineage>
        <taxon>unclassified sequences</taxon>
        <taxon>metagenomes</taxon>
        <taxon>ecological metagenomes</taxon>
    </lineage>
</organism>
<name>X1DI93_9ZZZZ</name>
<dbReference type="InterPro" id="IPR003374">
    <property type="entry name" value="ApbE-like_sf"/>
</dbReference>
<dbReference type="SUPFAM" id="SSF143631">
    <property type="entry name" value="ApbE-like"/>
    <property type="match status" value="1"/>
</dbReference>
<dbReference type="AlphaFoldDB" id="X1DI93"/>
<feature type="non-terminal residue" evidence="1">
    <location>
        <position position="234"/>
    </location>
</feature>
<dbReference type="EMBL" id="BART01022420">
    <property type="protein sequence ID" value="GAG96136.1"/>
    <property type="molecule type" value="Genomic_DNA"/>
</dbReference>
<proteinExistence type="predicted"/>
<comment type="caution">
    <text evidence="1">The sequence shown here is derived from an EMBL/GenBank/DDBJ whole genome shotgun (WGS) entry which is preliminary data.</text>
</comment>
<protein>
    <submittedName>
        <fullName evidence="1">Uncharacterized protein</fullName>
    </submittedName>
</protein>